<evidence type="ECO:0000313" key="3">
    <source>
        <dbReference type="Proteomes" id="UP000193642"/>
    </source>
</evidence>
<protein>
    <submittedName>
        <fullName evidence="2">Uncharacterized protein</fullName>
    </submittedName>
</protein>
<feature type="region of interest" description="Disordered" evidence="1">
    <location>
        <begin position="1"/>
        <end position="143"/>
    </location>
</feature>
<proteinExistence type="predicted"/>
<gene>
    <name evidence="2" type="ORF">BCR33DRAFT_766718</name>
</gene>
<comment type="caution">
    <text evidence="2">The sequence shown here is derived from an EMBL/GenBank/DDBJ whole genome shotgun (WGS) entry which is preliminary data.</text>
</comment>
<feature type="compositionally biased region" description="Acidic residues" evidence="1">
    <location>
        <begin position="132"/>
        <end position="143"/>
    </location>
</feature>
<evidence type="ECO:0000256" key="1">
    <source>
        <dbReference type="SAM" id="MobiDB-lite"/>
    </source>
</evidence>
<keyword evidence="3" id="KW-1185">Reference proteome</keyword>
<evidence type="ECO:0000313" key="2">
    <source>
        <dbReference type="EMBL" id="ORY43029.1"/>
    </source>
</evidence>
<feature type="compositionally biased region" description="Low complexity" evidence="1">
    <location>
        <begin position="17"/>
        <end position="29"/>
    </location>
</feature>
<feature type="compositionally biased region" description="Basic and acidic residues" evidence="1">
    <location>
        <begin position="119"/>
        <end position="131"/>
    </location>
</feature>
<dbReference type="Proteomes" id="UP000193642">
    <property type="component" value="Unassembled WGS sequence"/>
</dbReference>
<name>A0A1Y2C7M8_9FUNG</name>
<feature type="region of interest" description="Disordered" evidence="1">
    <location>
        <begin position="184"/>
        <end position="215"/>
    </location>
</feature>
<feature type="compositionally biased region" description="Acidic residues" evidence="1">
    <location>
        <begin position="196"/>
        <end position="206"/>
    </location>
</feature>
<feature type="compositionally biased region" description="Low complexity" evidence="1">
    <location>
        <begin position="56"/>
        <end position="80"/>
    </location>
</feature>
<sequence>MDARKLLAQKRRERKAPVAAARGPATAKANSLNGKANSVKEAVQEEEGPELPPVTDAPSDTTATTTHDTTITTETSNVSTPNTSLPNAQKPPPSIEDAQFKAQLDEFASFLAAADNDDDKQKQEDAAKEPENIEVEPEDDEDEVDAAALREELEVEQTSLSSRVSLLRNKFKTLKKVDSAPALLKRKRVAAKSGGDSDEDDESDEGDSWRRRKVK</sequence>
<dbReference type="AlphaFoldDB" id="A0A1Y2C7M8"/>
<reference evidence="2 3" key="1">
    <citation type="submission" date="2016-07" db="EMBL/GenBank/DDBJ databases">
        <title>Pervasive Adenine N6-methylation of Active Genes in Fungi.</title>
        <authorList>
            <consortium name="DOE Joint Genome Institute"/>
            <person name="Mondo S.J."/>
            <person name="Dannebaum R.O."/>
            <person name="Kuo R.C."/>
            <person name="Labutti K."/>
            <person name="Haridas S."/>
            <person name="Kuo A."/>
            <person name="Salamov A."/>
            <person name="Ahrendt S.R."/>
            <person name="Lipzen A."/>
            <person name="Sullivan W."/>
            <person name="Andreopoulos W.B."/>
            <person name="Clum A."/>
            <person name="Lindquist E."/>
            <person name="Daum C."/>
            <person name="Ramamoorthy G.K."/>
            <person name="Gryganskyi A."/>
            <person name="Culley D."/>
            <person name="Magnuson J.K."/>
            <person name="James T.Y."/>
            <person name="O'Malley M.A."/>
            <person name="Stajich J.E."/>
            <person name="Spatafora J.W."/>
            <person name="Visel A."/>
            <person name="Grigoriev I.V."/>
        </authorList>
    </citation>
    <scope>NUCLEOTIDE SEQUENCE [LARGE SCALE GENOMIC DNA]</scope>
    <source>
        <strain evidence="2 3">JEL800</strain>
    </source>
</reference>
<organism evidence="2 3">
    <name type="scientific">Rhizoclosmatium globosum</name>
    <dbReference type="NCBI Taxonomy" id="329046"/>
    <lineage>
        <taxon>Eukaryota</taxon>
        <taxon>Fungi</taxon>
        <taxon>Fungi incertae sedis</taxon>
        <taxon>Chytridiomycota</taxon>
        <taxon>Chytridiomycota incertae sedis</taxon>
        <taxon>Chytridiomycetes</taxon>
        <taxon>Chytridiales</taxon>
        <taxon>Chytriomycetaceae</taxon>
        <taxon>Rhizoclosmatium</taxon>
    </lineage>
</organism>
<accession>A0A1Y2C7M8</accession>
<dbReference type="EMBL" id="MCGO01000026">
    <property type="protein sequence ID" value="ORY43029.1"/>
    <property type="molecule type" value="Genomic_DNA"/>
</dbReference>